<comment type="caution">
    <text evidence="1">The sequence shown here is derived from an EMBL/GenBank/DDBJ whole genome shotgun (WGS) entry which is preliminary data.</text>
</comment>
<gene>
    <name evidence="1" type="ORF">HGM15179_015289</name>
</gene>
<reference evidence="1" key="1">
    <citation type="submission" date="2019-04" db="EMBL/GenBank/DDBJ databases">
        <title>Genome assembly of Zosterops borbonicus 15179.</title>
        <authorList>
            <person name="Leroy T."/>
            <person name="Anselmetti Y."/>
            <person name="Tilak M.-K."/>
            <person name="Nabholz B."/>
        </authorList>
    </citation>
    <scope>NUCLEOTIDE SEQUENCE</scope>
    <source>
        <strain evidence="1">HGM_15179</strain>
        <tissue evidence="1">Muscle</tissue>
    </source>
</reference>
<dbReference type="AlphaFoldDB" id="A0A8K1G4Y0"/>
<name>A0A8K1G4Y0_9PASS</name>
<sequence length="85" mass="9870">MCQTDQSVVRQRKTELDQCMENMRFTVTEPEFMEHQFPNFPPAPQTQYSGYLLSTNDDFEVTRSVAELIIALAYESATQEMVIEL</sequence>
<dbReference type="EMBL" id="SWJQ01000659">
    <property type="protein sequence ID" value="TRZ11817.1"/>
    <property type="molecule type" value="Genomic_DNA"/>
</dbReference>
<organism evidence="1 2">
    <name type="scientific">Zosterops borbonicus</name>
    <dbReference type="NCBI Taxonomy" id="364589"/>
    <lineage>
        <taxon>Eukaryota</taxon>
        <taxon>Metazoa</taxon>
        <taxon>Chordata</taxon>
        <taxon>Craniata</taxon>
        <taxon>Vertebrata</taxon>
        <taxon>Euteleostomi</taxon>
        <taxon>Archelosauria</taxon>
        <taxon>Archosauria</taxon>
        <taxon>Dinosauria</taxon>
        <taxon>Saurischia</taxon>
        <taxon>Theropoda</taxon>
        <taxon>Coelurosauria</taxon>
        <taxon>Aves</taxon>
        <taxon>Neognathae</taxon>
        <taxon>Neoaves</taxon>
        <taxon>Telluraves</taxon>
        <taxon>Australaves</taxon>
        <taxon>Passeriformes</taxon>
        <taxon>Sylvioidea</taxon>
        <taxon>Zosteropidae</taxon>
        <taxon>Zosterops</taxon>
    </lineage>
</organism>
<accession>A0A8K1G4Y0</accession>
<dbReference type="OrthoDB" id="10603671at2759"/>
<evidence type="ECO:0000313" key="1">
    <source>
        <dbReference type="EMBL" id="TRZ11817.1"/>
    </source>
</evidence>
<evidence type="ECO:0000313" key="2">
    <source>
        <dbReference type="Proteomes" id="UP000796761"/>
    </source>
</evidence>
<protein>
    <submittedName>
        <fullName evidence="1">Uncharacterized protein</fullName>
    </submittedName>
</protein>
<proteinExistence type="predicted"/>
<keyword evidence="2" id="KW-1185">Reference proteome</keyword>
<dbReference type="Proteomes" id="UP000796761">
    <property type="component" value="Unassembled WGS sequence"/>
</dbReference>